<dbReference type="Gene3D" id="1.10.150.50">
    <property type="entry name" value="Transcription Factor, Ets-1"/>
    <property type="match status" value="1"/>
</dbReference>
<gene>
    <name evidence="1" type="ORF">DEBURN_LOCUS1609</name>
</gene>
<dbReference type="AlphaFoldDB" id="A0A9N8V4K0"/>
<organism evidence="1 2">
    <name type="scientific">Diversispora eburnea</name>
    <dbReference type="NCBI Taxonomy" id="1213867"/>
    <lineage>
        <taxon>Eukaryota</taxon>
        <taxon>Fungi</taxon>
        <taxon>Fungi incertae sedis</taxon>
        <taxon>Mucoromycota</taxon>
        <taxon>Glomeromycotina</taxon>
        <taxon>Glomeromycetes</taxon>
        <taxon>Diversisporales</taxon>
        <taxon>Diversisporaceae</taxon>
        <taxon>Diversispora</taxon>
    </lineage>
</organism>
<proteinExistence type="predicted"/>
<accession>A0A9N8V4K0</accession>
<comment type="caution">
    <text evidence="1">The sequence shown here is derived from an EMBL/GenBank/DDBJ whole genome shotgun (WGS) entry which is preliminary data.</text>
</comment>
<dbReference type="OrthoDB" id="2417211at2759"/>
<dbReference type="Proteomes" id="UP000789706">
    <property type="component" value="Unassembled WGS sequence"/>
</dbReference>
<sequence length="361" mass="41431">MSSIFISFCFIKTVTGNDKYTSGNTLYQMKGDEPLTLISEDTLDFEMLNENNLIPHFKHSKNLPHIIHLKEDRKHASRKQFPLQNALALTTHKVQGLTLPYVTTSIDESLFVEGQAYVWSSKEVNLFLKKRFAEDWNTLEECFEKHNVTGSTLLNLKVENLRQAGTVYGRKKIGDTIEQIARKTIYIQAYDYEGEMLEKFEEYAMYGEEDLRDFLKAVDGKGLESIDDNNEGVVWSKIKDQAMEERNIIGHTTALNEKIRAPTKTFSKRIMKDPEGNPLIEWDGILICEDRIFLCEAKHNMTIVRISEKKLKSTSDPEFKKLLGKQHIGVACGTKFPEEVKSMARDELGLIVVFPGCNRYK</sequence>
<dbReference type="InterPro" id="IPR013761">
    <property type="entry name" value="SAM/pointed_sf"/>
</dbReference>
<keyword evidence="2" id="KW-1185">Reference proteome</keyword>
<name>A0A9N8V4K0_9GLOM</name>
<protein>
    <submittedName>
        <fullName evidence="1">7215_t:CDS:1</fullName>
    </submittedName>
</protein>
<dbReference type="EMBL" id="CAJVPK010000074">
    <property type="protein sequence ID" value="CAG8443259.1"/>
    <property type="molecule type" value="Genomic_DNA"/>
</dbReference>
<evidence type="ECO:0000313" key="1">
    <source>
        <dbReference type="EMBL" id="CAG8443259.1"/>
    </source>
</evidence>
<evidence type="ECO:0000313" key="2">
    <source>
        <dbReference type="Proteomes" id="UP000789706"/>
    </source>
</evidence>
<dbReference type="SUPFAM" id="SSF47769">
    <property type="entry name" value="SAM/Pointed domain"/>
    <property type="match status" value="1"/>
</dbReference>
<reference evidence="1" key="1">
    <citation type="submission" date="2021-06" db="EMBL/GenBank/DDBJ databases">
        <authorList>
            <person name="Kallberg Y."/>
            <person name="Tangrot J."/>
            <person name="Rosling A."/>
        </authorList>
    </citation>
    <scope>NUCLEOTIDE SEQUENCE</scope>
    <source>
        <strain evidence="1">AZ414A</strain>
    </source>
</reference>